<protein>
    <recommendedName>
        <fullName evidence="4">FAD assembly factor SdhE</fullName>
    </recommendedName>
</protein>
<dbReference type="Pfam" id="PF03937">
    <property type="entry name" value="Sdh5"/>
    <property type="match status" value="1"/>
</dbReference>
<dbReference type="PANTHER" id="PTHR39585">
    <property type="entry name" value="FAD ASSEMBLY FACTOR SDHE"/>
    <property type="match status" value="1"/>
</dbReference>
<dbReference type="InterPro" id="IPR050531">
    <property type="entry name" value="SdhE_FAD_assembly_factor"/>
</dbReference>
<dbReference type="AlphaFoldDB" id="A0A2P1PQ98"/>
<comment type="similarity">
    <text evidence="3">Belongs to the SdhE FAD assembly factor family.</text>
</comment>
<evidence type="ECO:0000256" key="2">
    <source>
        <dbReference type="ARBA" id="ARBA00004496"/>
    </source>
</evidence>
<evidence type="ECO:0000256" key="5">
    <source>
        <dbReference type="ARBA" id="ARBA00022490"/>
    </source>
</evidence>
<dbReference type="Gene3D" id="1.10.150.250">
    <property type="entry name" value="Flavinator of succinate dehydrogenase"/>
    <property type="match status" value="1"/>
</dbReference>
<evidence type="ECO:0000256" key="1">
    <source>
        <dbReference type="ARBA" id="ARBA00003135"/>
    </source>
</evidence>
<organism evidence="7 8">
    <name type="scientific">Ahniella affigens</name>
    <dbReference type="NCBI Taxonomy" id="2021234"/>
    <lineage>
        <taxon>Bacteria</taxon>
        <taxon>Pseudomonadati</taxon>
        <taxon>Pseudomonadota</taxon>
        <taxon>Gammaproteobacteria</taxon>
        <taxon>Lysobacterales</taxon>
        <taxon>Rhodanobacteraceae</taxon>
        <taxon>Ahniella</taxon>
    </lineage>
</organism>
<reference evidence="7 8" key="1">
    <citation type="submission" date="2018-03" db="EMBL/GenBank/DDBJ databases">
        <title>Ahniella affigens gen. nov., sp. nov., a gammaproteobacterium isolated from sandy soil near a stream.</title>
        <authorList>
            <person name="Ko Y."/>
            <person name="Kim J.-H."/>
        </authorList>
    </citation>
    <scope>NUCLEOTIDE SEQUENCE [LARGE SCALE GENOMIC DNA]</scope>
    <source>
        <strain evidence="7 8">D13</strain>
    </source>
</reference>
<dbReference type="Proteomes" id="UP000241074">
    <property type="component" value="Chromosome"/>
</dbReference>
<keyword evidence="6" id="KW-0143">Chaperone</keyword>
<dbReference type="RefSeq" id="WP_106890940.1">
    <property type="nucleotide sequence ID" value="NZ_CP027860.1"/>
</dbReference>
<proteinExistence type="inferred from homology"/>
<dbReference type="EMBL" id="CP027860">
    <property type="protein sequence ID" value="AVP97015.1"/>
    <property type="molecule type" value="Genomic_DNA"/>
</dbReference>
<comment type="subcellular location">
    <subcellularLocation>
        <location evidence="2">Cytoplasm</location>
    </subcellularLocation>
</comment>
<dbReference type="KEGG" id="xba:C7S18_07330"/>
<dbReference type="GO" id="GO:0006105">
    <property type="term" value="P:succinate metabolic process"/>
    <property type="evidence" value="ECO:0007669"/>
    <property type="project" value="TreeGrafter"/>
</dbReference>
<comment type="function">
    <text evidence="1">An FAD assembly protein, which accelerates covalent attachment of the cofactor into other proteins. Plays an essential role in the assembly of succinate dehydrogenase (SDH, respiratory complex II), an enzyme complex that is a component of both the tricarboxylic acid cycle and the electron transport chain, and which couples the oxidation of succinate to fumarate with the reduction of ubiquinone (coenzyme Q) to ubiquinol. Required for flavinylation (covalent attachment of FAD) of the flavoprotein subunit SdhA of SDH and other flavinylated proteins as well.</text>
</comment>
<keyword evidence="8" id="KW-1185">Reference proteome</keyword>
<dbReference type="InterPro" id="IPR005631">
    <property type="entry name" value="SDH"/>
</dbReference>
<evidence type="ECO:0000256" key="3">
    <source>
        <dbReference type="ARBA" id="ARBA00008571"/>
    </source>
</evidence>
<dbReference type="GO" id="GO:0005737">
    <property type="term" value="C:cytoplasm"/>
    <property type="evidence" value="ECO:0007669"/>
    <property type="project" value="UniProtKB-SubCell"/>
</dbReference>
<keyword evidence="5" id="KW-0963">Cytoplasm</keyword>
<evidence type="ECO:0000256" key="4">
    <source>
        <dbReference type="ARBA" id="ARBA00019418"/>
    </source>
</evidence>
<reference evidence="7 8" key="2">
    <citation type="submission" date="2018-03" db="EMBL/GenBank/DDBJ databases">
        <authorList>
            <person name="Keele B.F."/>
        </authorList>
    </citation>
    <scope>NUCLEOTIDE SEQUENCE [LARGE SCALE GENOMIC DNA]</scope>
    <source>
        <strain evidence="7 8">D13</strain>
    </source>
</reference>
<dbReference type="SUPFAM" id="SSF109910">
    <property type="entry name" value="YgfY-like"/>
    <property type="match status" value="1"/>
</dbReference>
<evidence type="ECO:0000313" key="8">
    <source>
        <dbReference type="Proteomes" id="UP000241074"/>
    </source>
</evidence>
<dbReference type="PANTHER" id="PTHR39585:SF1">
    <property type="entry name" value="FAD ASSEMBLY FACTOR SDHE"/>
    <property type="match status" value="1"/>
</dbReference>
<sequence length="85" mass="10029">MSELSPEQIRAKRMRWHCRRGTTELERLLGRHLDRLLAAGDSRALDLFEQLLAEEDRDLQRWLLGYETCTVPEYVALIHDLRQPA</sequence>
<dbReference type="OrthoDB" id="9180899at2"/>
<evidence type="ECO:0000256" key="6">
    <source>
        <dbReference type="ARBA" id="ARBA00023186"/>
    </source>
</evidence>
<dbReference type="InterPro" id="IPR036714">
    <property type="entry name" value="SDH_sf"/>
</dbReference>
<gene>
    <name evidence="7" type="ORF">C7S18_07330</name>
</gene>
<name>A0A2P1PQ98_9GAMM</name>
<accession>A0A2P1PQ98</accession>
<evidence type="ECO:0000313" key="7">
    <source>
        <dbReference type="EMBL" id="AVP97015.1"/>
    </source>
</evidence>